<evidence type="ECO:0000256" key="2">
    <source>
        <dbReference type="ARBA" id="ARBA00022801"/>
    </source>
</evidence>
<feature type="domain" description="Thioesterase" evidence="4">
    <location>
        <begin position="48"/>
        <end position="122"/>
    </location>
</feature>
<dbReference type="InterPro" id="IPR029069">
    <property type="entry name" value="HotDog_dom_sf"/>
</dbReference>
<sequence length="172" mass="18192">MPGSEALERELRDHGLFAWLDLDIVAVEPGRAVFDLPFDGKFANLSSGTVHGGVTATVIDTASGFALRSTFDDPGAAALTTTDLNVRYVRPARDDLRVEATVVRAGASMGVTECEVTTLHEGEASEAGRSSSDEQGESDGGEREVVATGGTTYRLFRDGGANRTTAEEDTHE</sequence>
<dbReference type="InterPro" id="IPR003736">
    <property type="entry name" value="PAAI_dom"/>
</dbReference>
<dbReference type="AlphaFoldDB" id="A0A554N7P8"/>
<evidence type="ECO:0000256" key="1">
    <source>
        <dbReference type="ARBA" id="ARBA00008324"/>
    </source>
</evidence>
<evidence type="ECO:0000313" key="6">
    <source>
        <dbReference type="Proteomes" id="UP000319894"/>
    </source>
</evidence>
<dbReference type="OrthoDB" id="202321at2157"/>
<feature type="region of interest" description="Disordered" evidence="3">
    <location>
        <begin position="119"/>
        <end position="172"/>
    </location>
</feature>
<dbReference type="Proteomes" id="UP000319894">
    <property type="component" value="Unassembled WGS sequence"/>
</dbReference>
<comment type="caution">
    <text evidence="5">The sequence shown here is derived from an EMBL/GenBank/DDBJ whole genome shotgun (WGS) entry which is preliminary data.</text>
</comment>
<reference evidence="5 6" key="1">
    <citation type="submission" date="2018-06" db="EMBL/GenBank/DDBJ databases">
        <title>Natronomonas sp. F16-60 a new haloarchaeon isolated from a solar saltern of Isla Cristina, Huelva, Spain.</title>
        <authorList>
            <person name="Duran-Viseras A."/>
            <person name="Sanchez-Porro C."/>
            <person name="Ventosa A."/>
        </authorList>
    </citation>
    <scope>NUCLEOTIDE SEQUENCE [LARGE SCALE GENOMIC DNA]</scope>
    <source>
        <strain evidence="5 6">F16-60</strain>
    </source>
</reference>
<dbReference type="EMBL" id="QMDX01000008">
    <property type="protein sequence ID" value="TSD13426.1"/>
    <property type="molecule type" value="Genomic_DNA"/>
</dbReference>
<dbReference type="InParanoid" id="A0A554N7P8"/>
<proteinExistence type="inferred from homology"/>
<evidence type="ECO:0000259" key="4">
    <source>
        <dbReference type="Pfam" id="PF03061"/>
    </source>
</evidence>
<dbReference type="CDD" id="cd03443">
    <property type="entry name" value="PaaI_thioesterase"/>
    <property type="match status" value="1"/>
</dbReference>
<comment type="similarity">
    <text evidence="1">Belongs to the thioesterase PaaI family.</text>
</comment>
<accession>A0A554N7P8</accession>
<evidence type="ECO:0000256" key="3">
    <source>
        <dbReference type="SAM" id="MobiDB-lite"/>
    </source>
</evidence>
<dbReference type="Gene3D" id="3.10.129.10">
    <property type="entry name" value="Hotdog Thioesterase"/>
    <property type="match status" value="1"/>
</dbReference>
<dbReference type="Pfam" id="PF03061">
    <property type="entry name" value="4HBT"/>
    <property type="match status" value="1"/>
</dbReference>
<gene>
    <name evidence="5" type="ORF">DP107_12510</name>
</gene>
<dbReference type="PANTHER" id="PTHR21660">
    <property type="entry name" value="THIOESTERASE SUPERFAMILY MEMBER-RELATED"/>
    <property type="match status" value="1"/>
</dbReference>
<dbReference type="PANTHER" id="PTHR21660:SF1">
    <property type="entry name" value="ACYL-COENZYME A THIOESTERASE 13"/>
    <property type="match status" value="1"/>
</dbReference>
<dbReference type="GO" id="GO:0047617">
    <property type="term" value="F:fatty acyl-CoA hydrolase activity"/>
    <property type="evidence" value="ECO:0007669"/>
    <property type="project" value="InterPro"/>
</dbReference>
<evidence type="ECO:0000313" key="5">
    <source>
        <dbReference type="EMBL" id="TSD13426.1"/>
    </source>
</evidence>
<dbReference type="NCBIfam" id="TIGR00369">
    <property type="entry name" value="unchar_dom_1"/>
    <property type="match status" value="1"/>
</dbReference>
<dbReference type="SUPFAM" id="SSF54637">
    <property type="entry name" value="Thioesterase/thiol ester dehydrase-isomerase"/>
    <property type="match status" value="1"/>
</dbReference>
<dbReference type="InterPro" id="IPR006683">
    <property type="entry name" value="Thioestr_dom"/>
</dbReference>
<keyword evidence="6" id="KW-1185">Reference proteome</keyword>
<dbReference type="InterPro" id="IPR039298">
    <property type="entry name" value="ACOT13"/>
</dbReference>
<organism evidence="5 6">
    <name type="scientific">Haloglomus irregulare</name>
    <dbReference type="NCBI Taxonomy" id="2234134"/>
    <lineage>
        <taxon>Archaea</taxon>
        <taxon>Methanobacteriati</taxon>
        <taxon>Methanobacteriota</taxon>
        <taxon>Stenosarchaea group</taxon>
        <taxon>Halobacteria</taxon>
        <taxon>Halobacteriales</taxon>
        <taxon>Natronomonadaceae</taxon>
        <taxon>Haloglomus</taxon>
    </lineage>
</organism>
<protein>
    <submittedName>
        <fullName evidence="5">PaaI family thioesterase</fullName>
    </submittedName>
</protein>
<name>A0A554N7P8_9EURY</name>
<keyword evidence="2" id="KW-0378">Hydrolase</keyword>